<evidence type="ECO:0000313" key="3">
    <source>
        <dbReference type="Proteomes" id="UP000444721"/>
    </source>
</evidence>
<evidence type="ECO:0000313" key="2">
    <source>
        <dbReference type="EMBL" id="KAF0973561.1"/>
    </source>
</evidence>
<dbReference type="EMBL" id="VFQX01000060">
    <property type="protein sequence ID" value="KAF0973561.1"/>
    <property type="molecule type" value="Genomic_DNA"/>
</dbReference>
<dbReference type="InterPro" id="IPR009091">
    <property type="entry name" value="RCC1/BLIP-II"/>
</dbReference>
<reference evidence="2 3" key="1">
    <citation type="journal article" date="2019" name="Sci. Rep.">
        <title>Nanopore sequencing improves the draft genome of the human pathogenic amoeba Naegleria fowleri.</title>
        <authorList>
            <person name="Liechti N."/>
            <person name="Schurch N."/>
            <person name="Bruggmann R."/>
            <person name="Wittwer M."/>
        </authorList>
    </citation>
    <scope>NUCLEOTIDE SEQUENCE [LARGE SCALE GENOMIC DNA]</scope>
    <source>
        <strain evidence="2 3">ATCC 30894</strain>
    </source>
</reference>
<dbReference type="GeneID" id="68115483"/>
<organism evidence="2 3">
    <name type="scientific">Naegleria fowleri</name>
    <name type="common">Brain eating amoeba</name>
    <dbReference type="NCBI Taxonomy" id="5763"/>
    <lineage>
        <taxon>Eukaryota</taxon>
        <taxon>Discoba</taxon>
        <taxon>Heterolobosea</taxon>
        <taxon>Tetramitia</taxon>
        <taxon>Eutetramitia</taxon>
        <taxon>Vahlkampfiidae</taxon>
        <taxon>Naegleria</taxon>
    </lineage>
</organism>
<dbReference type="Pfam" id="PF13540">
    <property type="entry name" value="RCC1_2"/>
    <property type="match status" value="1"/>
</dbReference>
<dbReference type="RefSeq" id="XP_044558274.1">
    <property type="nucleotide sequence ID" value="XM_044712100.1"/>
</dbReference>
<proteinExistence type="predicted"/>
<dbReference type="VEuPathDB" id="AmoebaDB:NF0002680"/>
<dbReference type="PANTHER" id="PTHR45982:SF1">
    <property type="entry name" value="REGULATOR OF CHROMOSOME CONDENSATION"/>
    <property type="match status" value="1"/>
</dbReference>
<dbReference type="OrthoDB" id="61110at2759"/>
<name>A0A6A5BGF6_NAEFO</name>
<dbReference type="Gene3D" id="2.130.10.30">
    <property type="entry name" value="Regulator of chromosome condensation 1/beta-lactamase-inhibitor protein II"/>
    <property type="match status" value="1"/>
</dbReference>
<dbReference type="VEuPathDB" id="AmoebaDB:NfTy_090950"/>
<dbReference type="AlphaFoldDB" id="A0A6A5BGF6"/>
<comment type="caution">
    <text evidence="2">The sequence shown here is derived from an EMBL/GenBank/DDBJ whole genome shotgun (WGS) entry which is preliminary data.</text>
</comment>
<dbReference type="VEuPathDB" id="AmoebaDB:FDP41_008265"/>
<gene>
    <name evidence="2" type="ORF">FDP41_008265</name>
</gene>
<dbReference type="Proteomes" id="UP000444721">
    <property type="component" value="Unassembled WGS sequence"/>
</dbReference>
<dbReference type="SUPFAM" id="SSF50985">
    <property type="entry name" value="RCC1/BLIP-II"/>
    <property type="match status" value="1"/>
</dbReference>
<dbReference type="PANTHER" id="PTHR45982">
    <property type="entry name" value="REGULATOR OF CHROMOSOME CONDENSATION"/>
    <property type="match status" value="1"/>
</dbReference>
<dbReference type="OMA" id="NTDCVNL"/>
<protein>
    <submittedName>
        <fullName evidence="2">Uncharacterized protein</fullName>
    </submittedName>
</protein>
<accession>A0A6A5BGF6</accession>
<feature type="region of interest" description="Disordered" evidence="1">
    <location>
        <begin position="58"/>
        <end position="78"/>
    </location>
</feature>
<dbReference type="InterPro" id="IPR051553">
    <property type="entry name" value="Ran_GTPase-activating"/>
</dbReference>
<sequence>MSFSIHHEYIYMVESKTLSEEPPAHSPLSELAVRVRSDKKNINMAAIYGSIRMIQGAGRGGNDHHSQPYSTTQKSSRIHTIRSNESDSVMAVCQNGEVYHGSHYDSISDSTTAHFDGHALRAIHRLETPEIQNENEKVINVEVTSSKRIILTNKSLYVLDFNASQLSGGTPLPTLEDPLDRFKSVRCSSRADFFFVLTEMGKVYCNGRNSNSVFGNDCAGGEESISPFKMQEFLSSLPSPVEDIECGYLFAVARCKNGNAYGSGYNCYCNIGIDGDRTVEADTFKLVEKLQGRIKQHACGSFHTAYITFDNELWVCGLQTDGQLGGEFRDEYENTDCVNLVQFTLGDMTRFKSVCCSGYGTFILTEHNDLLCCGKYDHFELGQGTKTGLHHALFKLENSEMIGTFGMNPNENVRIAVLTSYDSGFFGFIQCRSLTGKGLTLFIGNMRKCATSNHARVYTDLTIHCCH</sequence>
<keyword evidence="3" id="KW-1185">Reference proteome</keyword>
<evidence type="ECO:0000256" key="1">
    <source>
        <dbReference type="SAM" id="MobiDB-lite"/>
    </source>
</evidence>